<name>A0AAD1XZD1_EUPCR</name>
<protein>
    <submittedName>
        <fullName evidence="1">Uncharacterized protein</fullName>
    </submittedName>
</protein>
<comment type="caution">
    <text evidence="1">The sequence shown here is derived from an EMBL/GenBank/DDBJ whole genome shotgun (WGS) entry which is preliminary data.</text>
</comment>
<gene>
    <name evidence="1" type="ORF">ECRASSUSDP1_LOCUS23036</name>
</gene>
<keyword evidence="2" id="KW-1185">Reference proteome</keyword>
<evidence type="ECO:0000313" key="2">
    <source>
        <dbReference type="Proteomes" id="UP001295684"/>
    </source>
</evidence>
<organism evidence="1 2">
    <name type="scientific">Euplotes crassus</name>
    <dbReference type="NCBI Taxonomy" id="5936"/>
    <lineage>
        <taxon>Eukaryota</taxon>
        <taxon>Sar</taxon>
        <taxon>Alveolata</taxon>
        <taxon>Ciliophora</taxon>
        <taxon>Intramacronucleata</taxon>
        <taxon>Spirotrichea</taxon>
        <taxon>Hypotrichia</taxon>
        <taxon>Euplotida</taxon>
        <taxon>Euplotidae</taxon>
        <taxon>Moneuplotes</taxon>
    </lineage>
</organism>
<reference evidence="1" key="1">
    <citation type="submission" date="2023-07" db="EMBL/GenBank/DDBJ databases">
        <authorList>
            <consortium name="AG Swart"/>
            <person name="Singh M."/>
            <person name="Singh A."/>
            <person name="Seah K."/>
            <person name="Emmerich C."/>
        </authorList>
    </citation>
    <scope>NUCLEOTIDE SEQUENCE</scope>
    <source>
        <strain evidence="1">DP1</strain>
    </source>
</reference>
<sequence>MVGKDFIKYESDQSLLLSSKCQEVAFLSPSVYPAFTCYFACCAYKNRYLEYDNLIKIY</sequence>
<dbReference type="AlphaFoldDB" id="A0AAD1XZD1"/>
<dbReference type="Proteomes" id="UP001295684">
    <property type="component" value="Unassembled WGS sequence"/>
</dbReference>
<dbReference type="EMBL" id="CAMPGE010023667">
    <property type="protein sequence ID" value="CAI2381579.1"/>
    <property type="molecule type" value="Genomic_DNA"/>
</dbReference>
<evidence type="ECO:0000313" key="1">
    <source>
        <dbReference type="EMBL" id="CAI2381579.1"/>
    </source>
</evidence>
<proteinExistence type="predicted"/>
<accession>A0AAD1XZD1</accession>